<feature type="coiled-coil region" evidence="1">
    <location>
        <begin position="26"/>
        <end position="53"/>
    </location>
</feature>
<name>A0AAW1MDQ9_POPJA</name>
<proteinExistence type="predicted"/>
<dbReference type="Proteomes" id="UP001458880">
    <property type="component" value="Unassembled WGS sequence"/>
</dbReference>
<gene>
    <name evidence="2" type="ORF">QE152_g6694</name>
</gene>
<evidence type="ECO:0000313" key="2">
    <source>
        <dbReference type="EMBL" id="KAK9745709.1"/>
    </source>
</evidence>
<organism evidence="2 3">
    <name type="scientific">Popillia japonica</name>
    <name type="common">Japanese beetle</name>
    <dbReference type="NCBI Taxonomy" id="7064"/>
    <lineage>
        <taxon>Eukaryota</taxon>
        <taxon>Metazoa</taxon>
        <taxon>Ecdysozoa</taxon>
        <taxon>Arthropoda</taxon>
        <taxon>Hexapoda</taxon>
        <taxon>Insecta</taxon>
        <taxon>Pterygota</taxon>
        <taxon>Neoptera</taxon>
        <taxon>Endopterygota</taxon>
        <taxon>Coleoptera</taxon>
        <taxon>Polyphaga</taxon>
        <taxon>Scarabaeiformia</taxon>
        <taxon>Scarabaeidae</taxon>
        <taxon>Rutelinae</taxon>
        <taxon>Popillia</taxon>
    </lineage>
</organism>
<keyword evidence="1" id="KW-0175">Coiled coil</keyword>
<sequence length="87" mass="9956">MDVDDILDDLTGSDPDPMLQYFKSLLAKTNAESKKLEAQISDAENLLAECLNTTSQIENLKIVEHWKKLHNNLYVFGLHLRKISQIE</sequence>
<keyword evidence="3" id="KW-1185">Reference proteome</keyword>
<evidence type="ECO:0000313" key="3">
    <source>
        <dbReference type="Proteomes" id="UP001458880"/>
    </source>
</evidence>
<comment type="caution">
    <text evidence="2">The sequence shown here is derived from an EMBL/GenBank/DDBJ whole genome shotgun (WGS) entry which is preliminary data.</text>
</comment>
<reference evidence="2 3" key="1">
    <citation type="journal article" date="2024" name="BMC Genomics">
        <title>De novo assembly and annotation of Popillia japonica's genome with initial clues to its potential as an invasive pest.</title>
        <authorList>
            <person name="Cucini C."/>
            <person name="Boschi S."/>
            <person name="Funari R."/>
            <person name="Cardaioli E."/>
            <person name="Iannotti N."/>
            <person name="Marturano G."/>
            <person name="Paoli F."/>
            <person name="Bruttini M."/>
            <person name="Carapelli A."/>
            <person name="Frati F."/>
            <person name="Nardi F."/>
        </authorList>
    </citation>
    <scope>NUCLEOTIDE SEQUENCE [LARGE SCALE GENOMIC DNA]</scope>
    <source>
        <strain evidence="2">DMR45628</strain>
    </source>
</reference>
<dbReference type="AlphaFoldDB" id="A0AAW1MDQ9"/>
<dbReference type="EMBL" id="JASPKY010000046">
    <property type="protein sequence ID" value="KAK9745709.1"/>
    <property type="molecule type" value="Genomic_DNA"/>
</dbReference>
<accession>A0AAW1MDQ9</accession>
<protein>
    <submittedName>
        <fullName evidence="2">Uncharacterized protein</fullName>
    </submittedName>
</protein>
<evidence type="ECO:0000256" key="1">
    <source>
        <dbReference type="SAM" id="Coils"/>
    </source>
</evidence>